<evidence type="ECO:0000259" key="1">
    <source>
        <dbReference type="PROSITE" id="PS51934"/>
    </source>
</evidence>
<gene>
    <name evidence="2" type="ORF">LMG28138_03813</name>
</gene>
<proteinExistence type="predicted"/>
<dbReference type="PROSITE" id="PS51934">
    <property type="entry name" value="LRAT"/>
    <property type="match status" value="1"/>
</dbReference>
<name>A0A6S7BPB9_9BURK</name>
<feature type="domain" description="LRAT" evidence="1">
    <location>
        <begin position="18"/>
        <end position="82"/>
    </location>
</feature>
<keyword evidence="3" id="KW-1185">Reference proteome</keyword>
<dbReference type="Pfam" id="PF04970">
    <property type="entry name" value="LRAT"/>
    <property type="match status" value="1"/>
</dbReference>
<dbReference type="Proteomes" id="UP000494115">
    <property type="component" value="Unassembled WGS sequence"/>
</dbReference>
<dbReference type="AlphaFoldDB" id="A0A6S7BPB9"/>
<sequence>MQVRWHRGIGSEPALGAHSVTPRGVYSHHGIYVGKGKLVHYAVHARSLHRGLVEDVTIACPAARRKVWISRAIVRVTLTGKS</sequence>
<evidence type="ECO:0000313" key="2">
    <source>
        <dbReference type="EMBL" id="CAB3795091.1"/>
    </source>
</evidence>
<reference evidence="2 3" key="1">
    <citation type="submission" date="2020-04" db="EMBL/GenBank/DDBJ databases">
        <authorList>
            <person name="De Canck E."/>
        </authorList>
    </citation>
    <scope>NUCLEOTIDE SEQUENCE [LARGE SCALE GENOMIC DNA]</scope>
    <source>
        <strain evidence="2 3">LMG 28138</strain>
    </source>
</reference>
<evidence type="ECO:0000313" key="3">
    <source>
        <dbReference type="Proteomes" id="UP000494115"/>
    </source>
</evidence>
<protein>
    <recommendedName>
        <fullName evidence="1">LRAT domain-containing protein</fullName>
    </recommendedName>
</protein>
<dbReference type="Gene3D" id="3.90.1720.10">
    <property type="entry name" value="endopeptidase domain like (from Nostoc punctiforme)"/>
    <property type="match status" value="1"/>
</dbReference>
<organism evidence="2 3">
    <name type="scientific">Pararobbsia alpina</name>
    <dbReference type="NCBI Taxonomy" id="621374"/>
    <lineage>
        <taxon>Bacteria</taxon>
        <taxon>Pseudomonadati</taxon>
        <taxon>Pseudomonadota</taxon>
        <taxon>Betaproteobacteria</taxon>
        <taxon>Burkholderiales</taxon>
        <taxon>Burkholderiaceae</taxon>
        <taxon>Pararobbsia</taxon>
    </lineage>
</organism>
<dbReference type="EMBL" id="CADIKM010000020">
    <property type="protein sequence ID" value="CAB3795091.1"/>
    <property type="molecule type" value="Genomic_DNA"/>
</dbReference>
<dbReference type="InterPro" id="IPR007053">
    <property type="entry name" value="LRAT_dom"/>
</dbReference>
<accession>A0A6S7BPB9</accession>